<dbReference type="EMBL" id="GEZM01066922">
    <property type="protein sequence ID" value="JAV67647.1"/>
    <property type="molecule type" value="Transcribed_RNA"/>
</dbReference>
<dbReference type="InterPro" id="IPR029020">
    <property type="entry name" value="Ammonium/urea_transptr"/>
</dbReference>
<evidence type="ECO:0000256" key="4">
    <source>
        <dbReference type="ARBA" id="ARBA00022692"/>
    </source>
</evidence>
<dbReference type="GO" id="GO:0005886">
    <property type="term" value="C:plasma membrane"/>
    <property type="evidence" value="ECO:0007669"/>
    <property type="project" value="TreeGrafter"/>
</dbReference>
<evidence type="ECO:0000256" key="7">
    <source>
        <dbReference type="ARBA" id="ARBA00023177"/>
    </source>
</evidence>
<organism evidence="10">
    <name type="scientific">Photinus pyralis</name>
    <name type="common">Common eastern firefly</name>
    <name type="synonym">Lampyris pyralis</name>
    <dbReference type="NCBI Taxonomy" id="7054"/>
    <lineage>
        <taxon>Eukaryota</taxon>
        <taxon>Metazoa</taxon>
        <taxon>Ecdysozoa</taxon>
        <taxon>Arthropoda</taxon>
        <taxon>Hexapoda</taxon>
        <taxon>Insecta</taxon>
        <taxon>Pterygota</taxon>
        <taxon>Neoptera</taxon>
        <taxon>Endopterygota</taxon>
        <taxon>Coleoptera</taxon>
        <taxon>Polyphaga</taxon>
        <taxon>Elateriformia</taxon>
        <taxon>Elateroidea</taxon>
        <taxon>Lampyridae</taxon>
        <taxon>Lampyrinae</taxon>
        <taxon>Photinus</taxon>
    </lineage>
</organism>
<keyword evidence="6 8" id="KW-0472">Membrane</keyword>
<feature type="transmembrane region" description="Helical" evidence="8">
    <location>
        <begin position="203"/>
        <end position="226"/>
    </location>
</feature>
<feature type="transmembrane region" description="Helical" evidence="8">
    <location>
        <begin position="7"/>
        <end position="26"/>
    </location>
</feature>
<evidence type="ECO:0000256" key="3">
    <source>
        <dbReference type="ARBA" id="ARBA00022448"/>
    </source>
</evidence>
<reference evidence="10" key="1">
    <citation type="journal article" date="2016" name="Sci. Rep.">
        <title>Molecular characterization of firefly nuptial gifts: a multi-omics approach sheds light on postcopulatory sexual selection.</title>
        <authorList>
            <person name="Al-Wathiqui N."/>
            <person name="Fallon T.R."/>
            <person name="South A."/>
            <person name="Weng J.K."/>
            <person name="Lewis S.M."/>
        </authorList>
    </citation>
    <scope>NUCLEOTIDE SEQUENCE</scope>
</reference>
<keyword evidence="3" id="KW-0813">Transport</keyword>
<evidence type="ECO:0000256" key="5">
    <source>
        <dbReference type="ARBA" id="ARBA00022989"/>
    </source>
</evidence>
<keyword evidence="5 8" id="KW-1133">Transmembrane helix</keyword>
<dbReference type="InterPro" id="IPR024041">
    <property type="entry name" value="NH4_transpt_AmtB-like_dom"/>
</dbReference>
<dbReference type="RefSeq" id="XP_031344420.1">
    <property type="nucleotide sequence ID" value="XM_031488560.1"/>
</dbReference>
<dbReference type="GeneID" id="116171615"/>
<dbReference type="PANTHER" id="PTHR11730:SF6">
    <property type="entry name" value="AMMONIUM TRANSPORTER"/>
    <property type="match status" value="1"/>
</dbReference>
<dbReference type="GO" id="GO:0008519">
    <property type="term" value="F:ammonium channel activity"/>
    <property type="evidence" value="ECO:0007669"/>
    <property type="project" value="InterPro"/>
</dbReference>
<sequence length="317" mass="34806">MHFFGFVLLNVLLSTILQPMVMHWVWHNSGWMQAKEFLGIKVSFMDYFGCLVIHIYAGTIALVGGIYLGGRLILLEEISEMSIGLESPSNSAMGYIFVIIGFIVFAPPLLSPKATVVNNLVAFGCGMLSVSGLQFLVCKQDVTYWNVLKCIQGAVAAITTVAGGVHLYSPLTTVLLASCGSTAFYFAQIVLESKSSIEDYSNVVAIHLVCGFLGLVMVPLIIMQNVTGMVFFLWHIICIFVTIAVLAVVIVLFLFLLHTAGILRSTTDEKNHQRSLVVANKTTHKKCSQRLFHLNLNAPQIEPGSRKNFKQSITIDA</sequence>
<evidence type="ECO:0000256" key="8">
    <source>
        <dbReference type="SAM" id="Phobius"/>
    </source>
</evidence>
<dbReference type="AlphaFoldDB" id="A0A1Y1L972"/>
<dbReference type="Gene3D" id="1.10.3430.10">
    <property type="entry name" value="Ammonium transporter AmtB like domains"/>
    <property type="match status" value="1"/>
</dbReference>
<dbReference type="Pfam" id="PF00909">
    <property type="entry name" value="Ammonium_transp"/>
    <property type="match status" value="1"/>
</dbReference>
<evidence type="ECO:0000259" key="9">
    <source>
        <dbReference type="Pfam" id="PF00909"/>
    </source>
</evidence>
<feature type="transmembrane region" description="Helical" evidence="8">
    <location>
        <begin position="116"/>
        <end position="138"/>
    </location>
</feature>
<evidence type="ECO:0000313" key="10">
    <source>
        <dbReference type="EMBL" id="JAV67647.1"/>
    </source>
</evidence>
<feature type="transmembrane region" description="Helical" evidence="8">
    <location>
        <begin position="46"/>
        <end position="70"/>
    </location>
</feature>
<name>A0A1Y1L972_PHOPY</name>
<dbReference type="GO" id="GO:0097272">
    <property type="term" value="P:ammonium homeostasis"/>
    <property type="evidence" value="ECO:0007669"/>
    <property type="project" value="TreeGrafter"/>
</dbReference>
<keyword evidence="7" id="KW-0924">Ammonia transport</keyword>
<feature type="domain" description="Ammonium transporter AmtB-like" evidence="9">
    <location>
        <begin position="1"/>
        <end position="269"/>
    </location>
</feature>
<evidence type="ECO:0000256" key="6">
    <source>
        <dbReference type="ARBA" id="ARBA00023136"/>
    </source>
</evidence>
<evidence type="ECO:0000256" key="2">
    <source>
        <dbReference type="ARBA" id="ARBA00005887"/>
    </source>
</evidence>
<feature type="transmembrane region" description="Helical" evidence="8">
    <location>
        <begin position="232"/>
        <end position="257"/>
    </location>
</feature>
<evidence type="ECO:0000256" key="1">
    <source>
        <dbReference type="ARBA" id="ARBA00004141"/>
    </source>
</evidence>
<protein>
    <recommendedName>
        <fullName evidence="9">Ammonium transporter AmtB-like domain-containing protein</fullName>
    </recommendedName>
</protein>
<comment type="subcellular location">
    <subcellularLocation>
        <location evidence="1">Membrane</location>
        <topology evidence="1">Multi-pass membrane protein</topology>
    </subcellularLocation>
</comment>
<comment type="similarity">
    <text evidence="2">Belongs to the ammonia transporter channel (TC 1.A.11.2) family.</text>
</comment>
<proteinExistence type="inferred from homology"/>
<dbReference type="PANTHER" id="PTHR11730">
    <property type="entry name" value="AMMONIUM TRANSPORTER"/>
    <property type="match status" value="1"/>
</dbReference>
<feature type="transmembrane region" description="Helical" evidence="8">
    <location>
        <begin position="91"/>
        <end position="110"/>
    </location>
</feature>
<dbReference type="SUPFAM" id="SSF111352">
    <property type="entry name" value="Ammonium transporter"/>
    <property type="match status" value="1"/>
</dbReference>
<accession>A0A1Y1L972</accession>
<keyword evidence="4 8" id="KW-0812">Transmembrane</keyword>
<feature type="transmembrane region" description="Helical" evidence="8">
    <location>
        <begin position="174"/>
        <end position="191"/>
    </location>
</feature>